<dbReference type="EMBL" id="HBIW01013902">
    <property type="protein sequence ID" value="CAE0696506.1"/>
    <property type="molecule type" value="Transcribed_RNA"/>
</dbReference>
<feature type="compositionally biased region" description="Low complexity" evidence="1">
    <location>
        <begin position="264"/>
        <end position="273"/>
    </location>
</feature>
<evidence type="ECO:0000256" key="1">
    <source>
        <dbReference type="SAM" id="MobiDB-lite"/>
    </source>
</evidence>
<gene>
    <name evidence="2" type="ORF">PCAL00307_LOCUS11942</name>
    <name evidence="3" type="ORF">PECAL_5P13600</name>
</gene>
<evidence type="ECO:0000313" key="2">
    <source>
        <dbReference type="EMBL" id="CAE0696506.1"/>
    </source>
</evidence>
<proteinExistence type="predicted"/>
<feature type="region of interest" description="Disordered" evidence="1">
    <location>
        <begin position="68"/>
        <end position="100"/>
    </location>
</feature>
<feature type="compositionally biased region" description="Pro residues" evidence="1">
    <location>
        <begin position="308"/>
        <end position="319"/>
    </location>
</feature>
<protein>
    <submittedName>
        <fullName evidence="2">Uncharacterized protein</fullName>
    </submittedName>
</protein>
<feature type="region of interest" description="Disordered" evidence="1">
    <location>
        <begin position="470"/>
        <end position="620"/>
    </location>
</feature>
<dbReference type="Proteomes" id="UP000789595">
    <property type="component" value="Unassembled WGS sequence"/>
</dbReference>
<feature type="compositionally biased region" description="Basic and acidic residues" evidence="1">
    <location>
        <begin position="248"/>
        <end position="263"/>
    </location>
</feature>
<dbReference type="EMBL" id="CAKKNE010000005">
    <property type="protein sequence ID" value="CAH0376768.1"/>
    <property type="molecule type" value="Genomic_DNA"/>
</dbReference>
<accession>A0A7S4E8A6</accession>
<feature type="compositionally biased region" description="Basic and acidic residues" evidence="1">
    <location>
        <begin position="564"/>
        <end position="579"/>
    </location>
</feature>
<feature type="region of interest" description="Disordered" evidence="1">
    <location>
        <begin position="155"/>
        <end position="179"/>
    </location>
</feature>
<feature type="compositionally biased region" description="Low complexity" evidence="1">
    <location>
        <begin position="320"/>
        <end position="330"/>
    </location>
</feature>
<feature type="region of interest" description="Disordered" evidence="1">
    <location>
        <begin position="384"/>
        <end position="413"/>
    </location>
</feature>
<organism evidence="2">
    <name type="scientific">Pelagomonas calceolata</name>
    <dbReference type="NCBI Taxonomy" id="35677"/>
    <lineage>
        <taxon>Eukaryota</taxon>
        <taxon>Sar</taxon>
        <taxon>Stramenopiles</taxon>
        <taxon>Ochrophyta</taxon>
        <taxon>Pelagophyceae</taxon>
        <taxon>Pelagomonadales</taxon>
        <taxon>Pelagomonadaceae</taxon>
        <taxon>Pelagomonas</taxon>
    </lineage>
</organism>
<evidence type="ECO:0000313" key="4">
    <source>
        <dbReference type="Proteomes" id="UP000789595"/>
    </source>
</evidence>
<name>A0A7S4E8A6_9STRA</name>
<sequence>MSFRVGSRVIIVDTANVLARCPELVGSVGEVTKVPEPPSKWYDVLVTDGRTIQFQASALHAATSSRAATAAQYREGDGEESEEEVQADKQSHAQSLKRGTQVAIHRTENVQQRAPHLIGRIGTIKEVPQHPNTWFKVQFADRRVCTFRPSALRRVASGAQRSRKGSDDDEPQQKPRGRGARLLSSVLTGRAVDAERWVGTHVRVRVGRLGGQVGRILRSGNGWVQLRTARGEIAKRAYELELVDEKDAERANDDIEESSKRTESATAARQAAAAKRKEQQAKAERAATRGASKDDDDEEEPKRKPNPRKPPPPPPPPPTTRGATAAVGGANRQPQLLARVARGVSSSAKQAAYREGVRKHVERARDRYRDRPHLAEWLEALQGGPWDANESNGGAYRDAYLSGSDDSDDEAPLMGPRWCRRAARRDRSQRLALGPPGCVLCRVAKDPHGACWNSACPASPVFCAPSKVEVKKKPASKKRKKAAVEEEQPVVQNTVSRLPKPSPFECGRDSTIPPIKLARKREEARTAEDCAGPEPEEDSLPPGPGKRAEAKAKAAQEAQAAVDAAEKAAAEKEAAKKAAEAPLPAPAPAAAEEAPAAEAPAPAPVKEDVEMTDAPPAAAA</sequence>
<evidence type="ECO:0000313" key="3">
    <source>
        <dbReference type="EMBL" id="CAH0376768.1"/>
    </source>
</evidence>
<dbReference type="AlphaFoldDB" id="A0A7S4E8A6"/>
<feature type="compositionally biased region" description="Low complexity" evidence="1">
    <location>
        <begin position="588"/>
        <end position="600"/>
    </location>
</feature>
<feature type="region of interest" description="Disordered" evidence="1">
    <location>
        <begin position="248"/>
        <end position="359"/>
    </location>
</feature>
<reference evidence="2" key="1">
    <citation type="submission" date="2021-01" db="EMBL/GenBank/DDBJ databases">
        <authorList>
            <person name="Corre E."/>
            <person name="Pelletier E."/>
            <person name="Niang G."/>
            <person name="Scheremetjew M."/>
            <person name="Finn R."/>
            <person name="Kale V."/>
            <person name="Holt S."/>
            <person name="Cochrane G."/>
            <person name="Meng A."/>
            <person name="Brown T."/>
            <person name="Cohen L."/>
        </authorList>
    </citation>
    <scope>NUCLEOTIDE SEQUENCE</scope>
    <source>
        <strain evidence="2">CCMP1756</strain>
    </source>
</reference>
<feature type="compositionally biased region" description="Basic and acidic residues" evidence="1">
    <location>
        <begin position="275"/>
        <end position="293"/>
    </location>
</feature>
<dbReference type="OrthoDB" id="191686at2759"/>
<reference evidence="3" key="2">
    <citation type="submission" date="2021-11" db="EMBL/GenBank/DDBJ databases">
        <authorList>
            <consortium name="Genoscope - CEA"/>
            <person name="William W."/>
        </authorList>
    </citation>
    <scope>NUCLEOTIDE SEQUENCE</scope>
</reference>
<keyword evidence="4" id="KW-1185">Reference proteome</keyword>